<dbReference type="PROSITE" id="PS50113">
    <property type="entry name" value="PAC"/>
    <property type="match status" value="1"/>
</dbReference>
<dbReference type="SUPFAM" id="SSF55785">
    <property type="entry name" value="PYP-like sensor domain (PAS domain)"/>
    <property type="match status" value="1"/>
</dbReference>
<evidence type="ECO:0000256" key="14">
    <source>
        <dbReference type="PROSITE-ProRule" id="PRU00110"/>
    </source>
</evidence>
<sequence>MALVSWLAGRWLLDKMEAIDRLDQMPEPSEIDEQQMPDSGTSRLIHKQSFWFVVMAFMGAVAYRYTLPVFGNIELVCGNLFPLLLVYRCRPFVVGLCAFIAALSLWQNWDNPYVLLTFTLEAFVVSVLVRRKINLLFADLAYWLFVGVPATGIIIIFINPIAPEYIIHVLIKQAVNGAAYAIIAMALLSIPVLKRLLVVRTSETRTFRRQISQSLLSVMFAVVLLAGLVVEQVEVNNRATVLQREMTSYAQNLVQGLDTQLLVSKRQVTALAEFFGSNENSPSDRDSLLRSMHRASPSFLTMFISDEVGDIINASPASLMKLSHESEGSHNVSDRRYFRVPRDTGESFISGAIQGRGFGNDVIVAISAPILRDNKFEGIVEGSMNLYRLGSWEQLQQQKDYLWLILDGEGRTLFAADNLRLQAFSAAPISELNRRANIFGLPSLKLSEEPGAAQYLYSEVELDNRWRVLVMRDYQLELADNQQRYILFLAMIFAGSLVVLGFAGWFAHRTTRPIERLAQSALSGDVDGLEKDLFSDSPMEIQKLATAIQDKSEQIATHNRQLDAQIQERTAQLRDANTRLTESQQLLHKVLDAIPARVFWKDTQLNYLGCNSLFAADAHVASSAEIVGKSDFDLVWHDVASNFQDDDRAVIASGEAKLHYLEPQTRADGKTSWLETSKIPLSNKQGQVIGVLGTYQDVTDRIEREQALKEATVAAEAATEAKSHFLANMSHEIRTPMNAIVGLVELLLSDELSAQQSKYLQRVQSSTEHLLSIINDILDYSKIEAGKLTLSPEATDLRVLLMETGEIFEQAISQQGLSFTCDMPKALPTMMVDPLRLRQVLVNLLGNAVKFTRRGGLVLGCELQQESETTAVIDLTVRDTGIGMNGEQVARLFTPFTQADSTTTRQFGGTGLGLTICKQIINLMGSDITVESQPNVGSCFQFRLHLPVTSERPTNQPQARVNQQFQPLDCHILLVDDNQINQEVAVGMLRRLGARVTVANNGAEAVAKLSSADYDLVFMDIQMPIMDGYQATQAILLQHKKPPPIVALTANAMPDEQARAMAVGMSGYISKPVRQADLYHQIVDKLGEKALSADTTSTPVPPVAAVSAEPDTEISIGLSQCGQDHEMYQRLVAQLAKQWQGMLQTLIAVDFAHTSETVVGSLIAQMHSLRGIAGNLGARGVAANADAMECGLRGIADNLPLSSADLRVGELIEQRQEIARAMDDFICRVNAAYLPNKVLVNSDGDQKEALADHEFQDFLALVKQSLVGHDYVDTAPLQRFIQVTDDAELKADGQLLLESLDAFDYEQAQIHYLNIEQRLKV</sequence>
<evidence type="ECO:0000256" key="17">
    <source>
        <dbReference type="SAM" id="Phobius"/>
    </source>
</evidence>
<evidence type="ECO:0000256" key="12">
    <source>
        <dbReference type="ARBA" id="ARBA00023012"/>
    </source>
</evidence>
<evidence type="ECO:0000256" key="16">
    <source>
        <dbReference type="SAM" id="Coils"/>
    </source>
</evidence>
<keyword evidence="10" id="KW-0547">Nucleotide-binding</keyword>
<comment type="catalytic activity">
    <reaction evidence="1">
        <text>ATP + protein L-histidine = ADP + protein N-phospho-L-histidine.</text>
        <dbReference type="EC" id="2.7.13.3"/>
    </reaction>
</comment>
<dbReference type="SUPFAM" id="SSF47384">
    <property type="entry name" value="Homodimeric domain of signal transducing histidine kinase"/>
    <property type="match status" value="1"/>
</dbReference>
<dbReference type="Proteomes" id="UP000292554">
    <property type="component" value="Unassembled WGS sequence"/>
</dbReference>
<dbReference type="InterPro" id="IPR003661">
    <property type="entry name" value="HisK_dim/P_dom"/>
</dbReference>
<dbReference type="EMBL" id="SJXE01000001">
    <property type="protein sequence ID" value="TCI05465.1"/>
    <property type="molecule type" value="Genomic_DNA"/>
</dbReference>
<evidence type="ECO:0000313" key="23">
    <source>
        <dbReference type="Proteomes" id="UP000292554"/>
    </source>
</evidence>
<feature type="modified residue" description="Phosphohistidine" evidence="14">
    <location>
        <position position="1167"/>
    </location>
</feature>
<keyword evidence="5" id="KW-0997">Cell inner membrane</keyword>
<dbReference type="InterPro" id="IPR036641">
    <property type="entry name" value="HPT_dom_sf"/>
</dbReference>
<feature type="transmembrane region" description="Helical" evidence="17">
    <location>
        <begin position="112"/>
        <end position="129"/>
    </location>
</feature>
<evidence type="ECO:0000256" key="2">
    <source>
        <dbReference type="ARBA" id="ARBA00004429"/>
    </source>
</evidence>
<keyword evidence="6 15" id="KW-0597">Phosphoprotein</keyword>
<dbReference type="CDD" id="cd16922">
    <property type="entry name" value="HATPase_EvgS-ArcB-TorS-like"/>
    <property type="match status" value="1"/>
</dbReference>
<evidence type="ECO:0000256" key="10">
    <source>
        <dbReference type="ARBA" id="ARBA00022840"/>
    </source>
</evidence>
<keyword evidence="7" id="KW-0808">Transferase</keyword>
<dbReference type="InterPro" id="IPR000014">
    <property type="entry name" value="PAS"/>
</dbReference>
<dbReference type="SUPFAM" id="SSF55874">
    <property type="entry name" value="ATPase domain of HSP90 chaperone/DNA topoisomerase II/histidine kinase"/>
    <property type="match status" value="1"/>
</dbReference>
<dbReference type="CDD" id="cd17546">
    <property type="entry name" value="REC_hyHK_CKI1_RcsC-like"/>
    <property type="match status" value="1"/>
</dbReference>
<dbReference type="InterPro" id="IPR005467">
    <property type="entry name" value="His_kinase_dom"/>
</dbReference>
<accession>A0ABY2AQJ9</accession>
<keyword evidence="9" id="KW-0418">Kinase</keyword>
<dbReference type="Pfam" id="PF00072">
    <property type="entry name" value="Response_reg"/>
    <property type="match status" value="1"/>
</dbReference>
<evidence type="ECO:0000259" key="20">
    <source>
        <dbReference type="PROSITE" id="PS50113"/>
    </source>
</evidence>
<dbReference type="InterPro" id="IPR000700">
    <property type="entry name" value="PAS-assoc_C"/>
</dbReference>
<evidence type="ECO:0000259" key="21">
    <source>
        <dbReference type="PROSITE" id="PS50894"/>
    </source>
</evidence>
<dbReference type="SUPFAM" id="SSF47226">
    <property type="entry name" value="Histidine-containing phosphotransfer domain, HPT domain"/>
    <property type="match status" value="1"/>
</dbReference>
<feature type="transmembrane region" description="Helical" evidence="17">
    <location>
        <begin position="85"/>
        <end position="106"/>
    </location>
</feature>
<name>A0ABY2AQJ9_9GAMM</name>
<dbReference type="SMART" id="SM00448">
    <property type="entry name" value="REC"/>
    <property type="match status" value="1"/>
</dbReference>
<dbReference type="CDD" id="cd00082">
    <property type="entry name" value="HisKA"/>
    <property type="match status" value="1"/>
</dbReference>
<evidence type="ECO:0000256" key="4">
    <source>
        <dbReference type="ARBA" id="ARBA00022475"/>
    </source>
</evidence>
<evidence type="ECO:0000256" key="5">
    <source>
        <dbReference type="ARBA" id="ARBA00022519"/>
    </source>
</evidence>
<dbReference type="InterPro" id="IPR013656">
    <property type="entry name" value="PAS_4"/>
</dbReference>
<dbReference type="InterPro" id="IPR004358">
    <property type="entry name" value="Sig_transdc_His_kin-like_C"/>
</dbReference>
<dbReference type="PROSITE" id="PS50109">
    <property type="entry name" value="HIS_KIN"/>
    <property type="match status" value="1"/>
</dbReference>
<keyword evidence="10" id="KW-0067">ATP-binding</keyword>
<dbReference type="Pfam" id="PF08448">
    <property type="entry name" value="PAS_4"/>
    <property type="match status" value="1"/>
</dbReference>
<feature type="modified residue" description="4-aspartylphosphate" evidence="15">
    <location>
        <position position="1020"/>
    </location>
</feature>
<dbReference type="PRINTS" id="PR00344">
    <property type="entry name" value="BCTRLSENSOR"/>
</dbReference>
<dbReference type="InterPro" id="IPR001789">
    <property type="entry name" value="Sig_transdc_resp-reg_receiver"/>
</dbReference>
<dbReference type="InterPro" id="IPR003594">
    <property type="entry name" value="HATPase_dom"/>
</dbReference>
<evidence type="ECO:0000256" key="9">
    <source>
        <dbReference type="ARBA" id="ARBA00022777"/>
    </source>
</evidence>
<reference evidence="22 23" key="1">
    <citation type="submission" date="2019-02" db="EMBL/GenBank/DDBJ databases">
        <title>Corallincola luteus sp. nov., a marine bacterium isolated from surface sediment of Bohai Sea in China.</title>
        <authorList>
            <person name="Ren Q."/>
        </authorList>
    </citation>
    <scope>NUCLEOTIDE SEQUENCE [LARGE SCALE GENOMIC DNA]</scope>
    <source>
        <strain evidence="22 23">DASS28</strain>
    </source>
</reference>
<dbReference type="Gene3D" id="1.10.287.130">
    <property type="match status" value="1"/>
</dbReference>
<evidence type="ECO:0000256" key="3">
    <source>
        <dbReference type="ARBA" id="ARBA00012438"/>
    </source>
</evidence>
<feature type="domain" description="HPt" evidence="21">
    <location>
        <begin position="1124"/>
        <end position="1225"/>
    </location>
</feature>
<gene>
    <name evidence="22" type="ORF">EZV61_05865</name>
</gene>
<evidence type="ECO:0000256" key="15">
    <source>
        <dbReference type="PROSITE-ProRule" id="PRU00169"/>
    </source>
</evidence>
<evidence type="ECO:0000256" key="7">
    <source>
        <dbReference type="ARBA" id="ARBA00022679"/>
    </source>
</evidence>
<dbReference type="Gene3D" id="1.20.120.160">
    <property type="entry name" value="HPT domain"/>
    <property type="match status" value="1"/>
</dbReference>
<dbReference type="Pfam" id="PF02518">
    <property type="entry name" value="HATPase_c"/>
    <property type="match status" value="1"/>
</dbReference>
<dbReference type="InterPro" id="IPR035965">
    <property type="entry name" value="PAS-like_dom_sf"/>
</dbReference>
<dbReference type="InterPro" id="IPR008207">
    <property type="entry name" value="Sig_transdc_His_kin_Hpt_dom"/>
</dbReference>
<dbReference type="InterPro" id="IPR036097">
    <property type="entry name" value="HisK_dim/P_sf"/>
</dbReference>
<dbReference type="InterPro" id="IPR036890">
    <property type="entry name" value="HATPase_C_sf"/>
</dbReference>
<dbReference type="Pfam" id="PF00512">
    <property type="entry name" value="HisKA"/>
    <property type="match status" value="1"/>
</dbReference>
<feature type="domain" description="PAC" evidence="20">
    <location>
        <begin position="654"/>
        <end position="710"/>
    </location>
</feature>
<dbReference type="SUPFAM" id="SSF52172">
    <property type="entry name" value="CheY-like"/>
    <property type="match status" value="1"/>
</dbReference>
<evidence type="ECO:0000259" key="18">
    <source>
        <dbReference type="PROSITE" id="PS50109"/>
    </source>
</evidence>
<dbReference type="Gene3D" id="6.10.340.10">
    <property type="match status" value="1"/>
</dbReference>
<dbReference type="PROSITE" id="PS50110">
    <property type="entry name" value="RESPONSE_REGULATORY"/>
    <property type="match status" value="1"/>
</dbReference>
<organism evidence="22 23">
    <name type="scientific">Corallincola luteus</name>
    <dbReference type="NCBI Taxonomy" id="1775177"/>
    <lineage>
        <taxon>Bacteria</taxon>
        <taxon>Pseudomonadati</taxon>
        <taxon>Pseudomonadota</taxon>
        <taxon>Gammaproteobacteria</taxon>
        <taxon>Alteromonadales</taxon>
        <taxon>Psychromonadaceae</taxon>
        <taxon>Corallincola</taxon>
    </lineage>
</organism>
<dbReference type="SMART" id="SM00387">
    <property type="entry name" value="HATPase_c"/>
    <property type="match status" value="1"/>
</dbReference>
<keyword evidence="11 17" id="KW-1133">Transmembrane helix</keyword>
<keyword evidence="16" id="KW-0175">Coiled coil</keyword>
<evidence type="ECO:0000256" key="13">
    <source>
        <dbReference type="ARBA" id="ARBA00023136"/>
    </source>
</evidence>
<dbReference type="PANTHER" id="PTHR43047">
    <property type="entry name" value="TWO-COMPONENT HISTIDINE PROTEIN KINASE"/>
    <property type="match status" value="1"/>
</dbReference>
<keyword evidence="8 17" id="KW-0812">Transmembrane</keyword>
<feature type="transmembrane region" description="Helical" evidence="17">
    <location>
        <begin position="141"/>
        <end position="162"/>
    </location>
</feature>
<comment type="caution">
    <text evidence="22">The sequence shown here is derived from an EMBL/GenBank/DDBJ whole genome shotgun (WGS) entry which is preliminary data.</text>
</comment>
<comment type="subcellular location">
    <subcellularLocation>
        <location evidence="2">Cell inner membrane</location>
        <topology evidence="2">Multi-pass membrane protein</topology>
    </subcellularLocation>
</comment>
<feature type="domain" description="Response regulatory" evidence="19">
    <location>
        <begin position="971"/>
        <end position="1086"/>
    </location>
</feature>
<evidence type="ECO:0000256" key="1">
    <source>
        <dbReference type="ARBA" id="ARBA00000085"/>
    </source>
</evidence>
<evidence type="ECO:0000259" key="19">
    <source>
        <dbReference type="PROSITE" id="PS50110"/>
    </source>
</evidence>
<protein>
    <recommendedName>
        <fullName evidence="3">histidine kinase</fullName>
        <ecNumber evidence="3">2.7.13.3</ecNumber>
    </recommendedName>
</protein>
<dbReference type="EC" id="2.7.13.3" evidence="3"/>
<feature type="transmembrane region" description="Helical" evidence="17">
    <location>
        <begin position="174"/>
        <end position="193"/>
    </location>
</feature>
<evidence type="ECO:0000256" key="8">
    <source>
        <dbReference type="ARBA" id="ARBA00022692"/>
    </source>
</evidence>
<dbReference type="CDD" id="cd12914">
    <property type="entry name" value="PDC1_DGC_like"/>
    <property type="match status" value="1"/>
</dbReference>
<keyword evidence="4" id="KW-1003">Cell membrane</keyword>
<dbReference type="PANTHER" id="PTHR43047:SF72">
    <property type="entry name" value="OSMOSENSING HISTIDINE PROTEIN KINASE SLN1"/>
    <property type="match status" value="1"/>
</dbReference>
<evidence type="ECO:0000256" key="6">
    <source>
        <dbReference type="ARBA" id="ARBA00022553"/>
    </source>
</evidence>
<dbReference type="Gene3D" id="3.30.450.20">
    <property type="entry name" value="PAS domain"/>
    <property type="match status" value="2"/>
</dbReference>
<keyword evidence="23" id="KW-1185">Reference proteome</keyword>
<evidence type="ECO:0000313" key="22">
    <source>
        <dbReference type="EMBL" id="TCI05465.1"/>
    </source>
</evidence>
<feature type="transmembrane region" description="Helical" evidence="17">
    <location>
        <begin position="50"/>
        <end position="73"/>
    </location>
</feature>
<keyword evidence="13 17" id="KW-0472">Membrane</keyword>
<evidence type="ECO:0000256" key="11">
    <source>
        <dbReference type="ARBA" id="ARBA00022989"/>
    </source>
</evidence>
<keyword evidence="12" id="KW-0902">Two-component regulatory system</keyword>
<dbReference type="PROSITE" id="PS50894">
    <property type="entry name" value="HPT"/>
    <property type="match status" value="1"/>
</dbReference>
<dbReference type="SMART" id="SM00388">
    <property type="entry name" value="HisKA"/>
    <property type="match status" value="1"/>
</dbReference>
<feature type="domain" description="Histidine kinase" evidence="18">
    <location>
        <begin position="728"/>
        <end position="948"/>
    </location>
</feature>
<dbReference type="Gene3D" id="3.40.50.2300">
    <property type="match status" value="1"/>
</dbReference>
<proteinExistence type="predicted"/>
<dbReference type="InterPro" id="IPR011006">
    <property type="entry name" value="CheY-like_superfamily"/>
</dbReference>
<feature type="coiled-coil region" evidence="16">
    <location>
        <begin position="541"/>
        <end position="579"/>
    </location>
</feature>
<dbReference type="NCBIfam" id="TIGR00229">
    <property type="entry name" value="sensory_box"/>
    <property type="match status" value="1"/>
</dbReference>
<feature type="transmembrane region" description="Helical" evidence="17">
    <location>
        <begin position="485"/>
        <end position="507"/>
    </location>
</feature>
<dbReference type="Gene3D" id="3.30.565.10">
    <property type="entry name" value="Histidine kinase-like ATPase, C-terminal domain"/>
    <property type="match status" value="1"/>
</dbReference>